<accession>A0A4C1V6V6</accession>
<evidence type="ECO:0000313" key="3">
    <source>
        <dbReference type="Proteomes" id="UP000299102"/>
    </source>
</evidence>
<evidence type="ECO:0000256" key="1">
    <source>
        <dbReference type="SAM" id="MobiDB-lite"/>
    </source>
</evidence>
<sequence length="324" mass="36141">MVELEMKLIPNPPPSMAPPSFYLLRRRRARCSVTDYEDNKFPFTKPAGAARSQKIFGYSGKKPGQKVRRRQLMRTGSRARPRRPRPPAGAGRILYVKKMRPFGVSTTYPERAGGSAANKHNRVFCESGCELFGSCERTTTAGLSRVSSYNWYNSFKRGRTILIDDLREGRPSMATTEDNINAVRLMKKIDKKVTYPQIWTSLRIDETEHPILTECLCGDASSRYALTRASDCDSPHSTRRSSMSLAALSSYIYSVDAVVYYDLCLFPSELYSHAKLAPAPSRGGALGSLEQIFVGGDPYKYLCGGRPGRAPSPSPGQNKKEMQK</sequence>
<organism evidence="2 3">
    <name type="scientific">Eumeta variegata</name>
    <name type="common">Bagworm moth</name>
    <name type="synonym">Eumeta japonica</name>
    <dbReference type="NCBI Taxonomy" id="151549"/>
    <lineage>
        <taxon>Eukaryota</taxon>
        <taxon>Metazoa</taxon>
        <taxon>Ecdysozoa</taxon>
        <taxon>Arthropoda</taxon>
        <taxon>Hexapoda</taxon>
        <taxon>Insecta</taxon>
        <taxon>Pterygota</taxon>
        <taxon>Neoptera</taxon>
        <taxon>Endopterygota</taxon>
        <taxon>Lepidoptera</taxon>
        <taxon>Glossata</taxon>
        <taxon>Ditrysia</taxon>
        <taxon>Tineoidea</taxon>
        <taxon>Psychidae</taxon>
        <taxon>Oiketicinae</taxon>
        <taxon>Eumeta</taxon>
    </lineage>
</organism>
<comment type="caution">
    <text evidence="2">The sequence shown here is derived from an EMBL/GenBank/DDBJ whole genome shotgun (WGS) entry which is preliminary data.</text>
</comment>
<dbReference type="AlphaFoldDB" id="A0A4C1V6V6"/>
<feature type="region of interest" description="Disordered" evidence="1">
    <location>
        <begin position="305"/>
        <end position="324"/>
    </location>
</feature>
<name>A0A4C1V6V6_EUMVA</name>
<evidence type="ECO:0008006" key="4">
    <source>
        <dbReference type="Google" id="ProtNLM"/>
    </source>
</evidence>
<evidence type="ECO:0000313" key="2">
    <source>
        <dbReference type="EMBL" id="GBP34551.1"/>
    </source>
</evidence>
<keyword evidence="3" id="KW-1185">Reference proteome</keyword>
<dbReference type="OrthoDB" id="10017160at2759"/>
<feature type="compositionally biased region" description="Basic residues" evidence="1">
    <location>
        <begin position="63"/>
        <end position="85"/>
    </location>
</feature>
<reference evidence="2 3" key="1">
    <citation type="journal article" date="2019" name="Commun. Biol.">
        <title>The bagworm genome reveals a unique fibroin gene that provides high tensile strength.</title>
        <authorList>
            <person name="Kono N."/>
            <person name="Nakamura H."/>
            <person name="Ohtoshi R."/>
            <person name="Tomita M."/>
            <person name="Numata K."/>
            <person name="Arakawa K."/>
        </authorList>
    </citation>
    <scope>NUCLEOTIDE SEQUENCE [LARGE SCALE GENOMIC DNA]</scope>
</reference>
<protein>
    <recommendedName>
        <fullName evidence="4">Mos1 transposase HTH domain-containing protein</fullName>
    </recommendedName>
</protein>
<dbReference type="EMBL" id="BGZK01000290">
    <property type="protein sequence ID" value="GBP34551.1"/>
    <property type="molecule type" value="Genomic_DNA"/>
</dbReference>
<gene>
    <name evidence="2" type="ORF">EVAR_85271_1</name>
</gene>
<proteinExistence type="predicted"/>
<feature type="region of interest" description="Disordered" evidence="1">
    <location>
        <begin position="58"/>
        <end position="89"/>
    </location>
</feature>
<dbReference type="Proteomes" id="UP000299102">
    <property type="component" value="Unassembled WGS sequence"/>
</dbReference>